<dbReference type="GeneID" id="55611632"/>
<evidence type="ECO:0000313" key="2">
    <source>
        <dbReference type="EMBL" id="AYB71063.1"/>
    </source>
</evidence>
<name>A0A385UJC0_9CAUD</name>
<keyword evidence="3" id="KW-1185">Reference proteome</keyword>
<evidence type="ECO:0000313" key="3">
    <source>
        <dbReference type="Proteomes" id="UP000271820"/>
    </source>
</evidence>
<dbReference type="KEGG" id="vg:55611632"/>
<gene>
    <name evidence="2" type="primary">271</name>
    <name evidence="1" type="synonym">10</name>
    <name evidence="1" type="ORF">SEA_YABOI_10</name>
    <name evidence="2" type="ORF">SEA_YABOI_271</name>
</gene>
<dbReference type="EMBL" id="MH727564">
    <property type="protein sequence ID" value="AYB70849.1"/>
    <property type="molecule type" value="Genomic_DNA"/>
</dbReference>
<protein>
    <submittedName>
        <fullName evidence="2">ParB-like nuclease domain protein</fullName>
    </submittedName>
</protein>
<reference evidence="2 3" key="1">
    <citation type="submission" date="2018-08" db="EMBL/GenBank/DDBJ databases">
        <authorList>
            <person name="Hogarty M.P."/>
            <person name="Sinkre R.A."/>
            <person name="Rubiano R."/>
            <person name="Harback M.R."/>
            <person name="Shaffer C.D."/>
            <person name="Weston-Hafer K.A."/>
            <person name="Russell D.A."/>
            <person name="Pope W.H."/>
            <person name="Jacobs-Sera D."/>
            <person name="Hendrix R.W."/>
            <person name="Hatfull G.F."/>
        </authorList>
    </citation>
    <scope>NUCLEOTIDE SEQUENCE [LARGE SCALE GENOMIC DNA]</scope>
</reference>
<dbReference type="EMBL" id="MH727564">
    <property type="protein sequence ID" value="AYB71063.1"/>
    <property type="molecule type" value="Genomic_DNA"/>
</dbReference>
<dbReference type="RefSeq" id="YP_009841362.1">
    <property type="nucleotide sequence ID" value="NC_048730.1"/>
</dbReference>
<evidence type="ECO:0000313" key="1">
    <source>
        <dbReference type="EMBL" id="AYB70849.1"/>
    </source>
</evidence>
<organism evidence="2 3">
    <name type="scientific">Streptomyces phage Yaboi</name>
    <dbReference type="NCBI Taxonomy" id="2301621"/>
    <lineage>
        <taxon>Viruses</taxon>
        <taxon>Duplodnaviria</taxon>
        <taxon>Heunggongvirae</taxon>
        <taxon>Uroviricota</taxon>
        <taxon>Caudoviricetes</taxon>
        <taxon>Stanwilliamsviridae</taxon>
        <taxon>Boydwoodruffvirinae</taxon>
        <taxon>Karimacvirus</taxon>
        <taxon>Karimacvirus yaboi</taxon>
        <taxon>Streptomyces virus Yaboi</taxon>
    </lineage>
</organism>
<sequence length="103" mass="12199">MIMANVEWLMKNAIFNDQLDGETKWEMFYDKLNHIDWEFVSSVAQHGIQAGCVYDFQTNTFYNGHHRLMIAYLLGIEEIPIFEESDDCFDWQWEELGWPGARG</sequence>
<accession>A0A385UJC0</accession>
<proteinExistence type="predicted"/>
<dbReference type="Proteomes" id="UP000271820">
    <property type="component" value="Segment"/>
</dbReference>